<keyword evidence="1" id="KW-1133">Transmembrane helix</keyword>
<dbReference type="STRING" id="392015.SAMN05421543_1111"/>
<organism evidence="2 3">
    <name type="scientific">Alicyclobacillus macrosporangiidus</name>
    <dbReference type="NCBI Taxonomy" id="392015"/>
    <lineage>
        <taxon>Bacteria</taxon>
        <taxon>Bacillati</taxon>
        <taxon>Bacillota</taxon>
        <taxon>Bacilli</taxon>
        <taxon>Bacillales</taxon>
        <taxon>Alicyclobacillaceae</taxon>
        <taxon>Alicyclobacillus</taxon>
    </lineage>
</organism>
<protein>
    <submittedName>
        <fullName evidence="2">Uncharacterized protein</fullName>
    </submittedName>
</protein>
<evidence type="ECO:0000313" key="3">
    <source>
        <dbReference type="Proteomes" id="UP000183508"/>
    </source>
</evidence>
<accession>A0A1I7JNC9</accession>
<dbReference type="AlphaFoldDB" id="A0A1I7JNC9"/>
<sequence length="50" mass="5581">MFLHKLPAVQLPQPVIYGAAILLATFYFWFTRPAEEVKPGGAAAPRRPEI</sequence>
<dbReference type="Proteomes" id="UP000183508">
    <property type="component" value="Unassembled WGS sequence"/>
</dbReference>
<keyword evidence="1" id="KW-0472">Membrane</keyword>
<evidence type="ECO:0000313" key="2">
    <source>
        <dbReference type="EMBL" id="SFU86659.1"/>
    </source>
</evidence>
<keyword evidence="3" id="KW-1185">Reference proteome</keyword>
<dbReference type="RefSeq" id="WP_175511504.1">
    <property type="nucleotide sequence ID" value="NZ_FPBV01000011.1"/>
</dbReference>
<feature type="transmembrane region" description="Helical" evidence="1">
    <location>
        <begin position="12"/>
        <end position="30"/>
    </location>
</feature>
<keyword evidence="1" id="KW-0812">Transmembrane</keyword>
<gene>
    <name evidence="2" type="ORF">SAMN05421543_1111</name>
</gene>
<proteinExistence type="predicted"/>
<name>A0A1I7JNC9_9BACL</name>
<evidence type="ECO:0000256" key="1">
    <source>
        <dbReference type="SAM" id="Phobius"/>
    </source>
</evidence>
<reference evidence="3" key="1">
    <citation type="submission" date="2016-10" db="EMBL/GenBank/DDBJ databases">
        <authorList>
            <person name="Varghese N."/>
        </authorList>
    </citation>
    <scope>NUCLEOTIDE SEQUENCE [LARGE SCALE GENOMIC DNA]</scope>
    <source>
        <strain evidence="3">DSM 17980</strain>
    </source>
</reference>
<dbReference type="EMBL" id="FPBV01000011">
    <property type="protein sequence ID" value="SFU86659.1"/>
    <property type="molecule type" value="Genomic_DNA"/>
</dbReference>